<dbReference type="PROSITE" id="PS50850">
    <property type="entry name" value="MFS"/>
    <property type="match status" value="1"/>
</dbReference>
<dbReference type="PANTHER" id="PTHR23502:SF132">
    <property type="entry name" value="POLYAMINE TRANSPORTER 2-RELATED"/>
    <property type="match status" value="1"/>
</dbReference>
<comment type="subcellular location">
    <subcellularLocation>
        <location evidence="8">Cell inner membrane</location>
        <topology evidence="8">Multi-pass membrane protein</topology>
    </subcellularLocation>
    <subcellularLocation>
        <location evidence="1">Cell membrane</location>
        <topology evidence="1">Multi-pass membrane protein</topology>
    </subcellularLocation>
</comment>
<proteinExistence type="inferred from homology"/>
<feature type="transmembrane region" description="Helical" evidence="8">
    <location>
        <begin position="65"/>
        <end position="85"/>
    </location>
</feature>
<feature type="transmembrane region" description="Helical" evidence="8">
    <location>
        <begin position="299"/>
        <end position="318"/>
    </location>
</feature>
<evidence type="ECO:0000256" key="4">
    <source>
        <dbReference type="ARBA" id="ARBA00022475"/>
    </source>
</evidence>
<keyword evidence="6 8" id="KW-1133">Transmembrane helix</keyword>
<evidence type="ECO:0000256" key="8">
    <source>
        <dbReference type="RuleBase" id="RU365088"/>
    </source>
</evidence>
<dbReference type="NCBIfam" id="TIGR00710">
    <property type="entry name" value="efflux_Bcr_CflA"/>
    <property type="match status" value="1"/>
</dbReference>
<evidence type="ECO:0000256" key="2">
    <source>
        <dbReference type="ARBA" id="ARBA00006236"/>
    </source>
</evidence>
<protein>
    <recommendedName>
        <fullName evidence="8">Bcr/CflA family efflux transporter</fullName>
    </recommendedName>
</protein>
<dbReference type="Pfam" id="PF07690">
    <property type="entry name" value="MFS_1"/>
    <property type="match status" value="1"/>
</dbReference>
<feature type="transmembrane region" description="Helical" evidence="8">
    <location>
        <begin position="390"/>
        <end position="410"/>
    </location>
</feature>
<accession>A0A1H5VE69</accession>
<dbReference type="InterPro" id="IPR036259">
    <property type="entry name" value="MFS_trans_sf"/>
</dbReference>
<evidence type="ECO:0000313" key="10">
    <source>
        <dbReference type="EMBL" id="SEF85662.1"/>
    </source>
</evidence>
<dbReference type="GO" id="GO:0015385">
    <property type="term" value="F:sodium:proton antiporter activity"/>
    <property type="evidence" value="ECO:0007669"/>
    <property type="project" value="TreeGrafter"/>
</dbReference>
<dbReference type="CDD" id="cd17320">
    <property type="entry name" value="MFS_MdfA_MDR_like"/>
    <property type="match status" value="1"/>
</dbReference>
<feature type="transmembrane region" description="Helical" evidence="8">
    <location>
        <begin position="233"/>
        <end position="253"/>
    </location>
</feature>
<evidence type="ECO:0000256" key="1">
    <source>
        <dbReference type="ARBA" id="ARBA00004651"/>
    </source>
</evidence>
<dbReference type="Gene3D" id="1.20.1720.10">
    <property type="entry name" value="Multidrug resistance protein D"/>
    <property type="match status" value="1"/>
</dbReference>
<dbReference type="EMBL" id="FNVQ01000001">
    <property type="protein sequence ID" value="SEF85662.1"/>
    <property type="molecule type" value="Genomic_DNA"/>
</dbReference>
<comment type="similarity">
    <text evidence="2 8">Belongs to the major facilitator superfamily. Bcr/CmlA family.</text>
</comment>
<evidence type="ECO:0000256" key="6">
    <source>
        <dbReference type="ARBA" id="ARBA00022989"/>
    </source>
</evidence>
<dbReference type="Proteomes" id="UP000236745">
    <property type="component" value="Unassembled WGS sequence"/>
</dbReference>
<feature type="transmembrane region" description="Helical" evidence="8">
    <location>
        <begin position="26"/>
        <end position="45"/>
    </location>
</feature>
<gene>
    <name evidence="10" type="ORF">SAMN05444390_101711</name>
</gene>
<dbReference type="OrthoDB" id="9814303at2"/>
<feature type="transmembrane region" description="Helical" evidence="8">
    <location>
        <begin position="124"/>
        <end position="142"/>
    </location>
</feature>
<dbReference type="PANTHER" id="PTHR23502">
    <property type="entry name" value="MAJOR FACILITATOR SUPERFAMILY"/>
    <property type="match status" value="1"/>
</dbReference>
<feature type="domain" description="Major facilitator superfamily (MFS) profile" evidence="9">
    <location>
        <begin position="30"/>
        <end position="413"/>
    </location>
</feature>
<dbReference type="InterPro" id="IPR004812">
    <property type="entry name" value="Efflux_drug-R_Bcr/CmlA"/>
</dbReference>
<dbReference type="InterPro" id="IPR011701">
    <property type="entry name" value="MFS"/>
</dbReference>
<feature type="transmembrane region" description="Helical" evidence="8">
    <location>
        <begin position="360"/>
        <end position="384"/>
    </location>
</feature>
<keyword evidence="8" id="KW-0997">Cell inner membrane</keyword>
<evidence type="ECO:0000313" key="11">
    <source>
        <dbReference type="Proteomes" id="UP000236745"/>
    </source>
</evidence>
<name>A0A1H5VE69_9GAMM</name>
<organism evidence="10 11">
    <name type="scientific">Marinobacterium lutimaris</name>
    <dbReference type="NCBI Taxonomy" id="568106"/>
    <lineage>
        <taxon>Bacteria</taxon>
        <taxon>Pseudomonadati</taxon>
        <taxon>Pseudomonadota</taxon>
        <taxon>Gammaproteobacteria</taxon>
        <taxon>Oceanospirillales</taxon>
        <taxon>Oceanospirillaceae</taxon>
        <taxon>Marinobacterium</taxon>
    </lineage>
</organism>
<evidence type="ECO:0000256" key="3">
    <source>
        <dbReference type="ARBA" id="ARBA00022448"/>
    </source>
</evidence>
<dbReference type="GO" id="GO:0042910">
    <property type="term" value="F:xenobiotic transmembrane transporter activity"/>
    <property type="evidence" value="ECO:0007669"/>
    <property type="project" value="InterPro"/>
</dbReference>
<feature type="transmembrane region" description="Helical" evidence="8">
    <location>
        <begin position="154"/>
        <end position="172"/>
    </location>
</feature>
<feature type="transmembrane region" description="Helical" evidence="8">
    <location>
        <begin position="324"/>
        <end position="348"/>
    </location>
</feature>
<dbReference type="GO" id="GO:1990961">
    <property type="term" value="P:xenobiotic detoxification by transmembrane export across the plasma membrane"/>
    <property type="evidence" value="ECO:0007669"/>
    <property type="project" value="InterPro"/>
</dbReference>
<evidence type="ECO:0000259" key="9">
    <source>
        <dbReference type="PROSITE" id="PS50850"/>
    </source>
</evidence>
<feature type="transmembrane region" description="Helical" evidence="8">
    <location>
        <begin position="184"/>
        <end position="203"/>
    </location>
</feature>
<keyword evidence="4" id="KW-1003">Cell membrane</keyword>
<reference evidence="10 11" key="1">
    <citation type="submission" date="2016-10" db="EMBL/GenBank/DDBJ databases">
        <authorList>
            <person name="de Groot N.N."/>
        </authorList>
    </citation>
    <scope>NUCLEOTIDE SEQUENCE [LARGE SCALE GENOMIC DNA]</scope>
    <source>
        <strain evidence="10 11">DSM 22012</strain>
    </source>
</reference>
<keyword evidence="5 8" id="KW-0812">Transmembrane</keyword>
<dbReference type="InterPro" id="IPR020846">
    <property type="entry name" value="MFS_dom"/>
</dbReference>
<feature type="transmembrane region" description="Helical" evidence="8">
    <location>
        <begin position="97"/>
        <end position="118"/>
    </location>
</feature>
<dbReference type="AlphaFoldDB" id="A0A1H5VE69"/>
<keyword evidence="11" id="KW-1185">Reference proteome</keyword>
<dbReference type="RefSeq" id="WP_104001673.1">
    <property type="nucleotide sequence ID" value="NZ_FNVQ01000001.1"/>
</dbReference>
<dbReference type="GO" id="GO:0005886">
    <property type="term" value="C:plasma membrane"/>
    <property type="evidence" value="ECO:0007669"/>
    <property type="project" value="UniProtKB-SubCell"/>
</dbReference>
<keyword evidence="7 8" id="KW-0472">Membrane</keyword>
<keyword evidence="3 8" id="KW-0813">Transport</keyword>
<evidence type="ECO:0000256" key="5">
    <source>
        <dbReference type="ARBA" id="ARBA00022692"/>
    </source>
</evidence>
<sequence length="422" mass="44078">MSDSSKTLTVDPSVVGQPASLRNSNISWHILGVLAALMGFASISTDFYLPAMPAMEEAFGAGHGSIEFTITGYLIGFSVGQLFWGPISDRFGRKLPIALGLGLFIIGAMGCALSDTIFEIICWRIVQALGASAGVVLGRAMVRDLYEGPKAAQMMSTLLAVMTAAPLLGPIIGAQVEAMSSWRGIFWVLVAVGVLTMAALTTIPETLPDSVRRHESAGRTLRRYGQIIVQPRILAYLGLGSFFYAGMFAYVSGSPFAYIDYYGVPSEYYGLLFGAGIFGIMGSNILNSRLVMKTSVDRLLGIGTTGAMISGLLIYLASLTDWGGLWGLAVPMFCFVSCTGFIVGNSIAGALADVPQEAGAVSALVGSLQYGGGIAGTGLVGLFADGTPGAMGTVIAISGAGSLLCYGLLVSTNRRQAARQAY</sequence>
<feature type="transmembrane region" description="Helical" evidence="8">
    <location>
        <begin position="268"/>
        <end position="287"/>
    </location>
</feature>
<dbReference type="SUPFAM" id="SSF103473">
    <property type="entry name" value="MFS general substrate transporter"/>
    <property type="match status" value="1"/>
</dbReference>
<evidence type="ECO:0000256" key="7">
    <source>
        <dbReference type="ARBA" id="ARBA00023136"/>
    </source>
</evidence>